<evidence type="ECO:0000256" key="2">
    <source>
        <dbReference type="ARBA" id="ARBA00007069"/>
    </source>
</evidence>
<comment type="similarity">
    <text evidence="2">Belongs to the binding-protein-dependent transport system permease family. CysTW subfamily.</text>
</comment>
<feature type="transmembrane region" description="Helical" evidence="8">
    <location>
        <begin position="155"/>
        <end position="183"/>
    </location>
</feature>
<dbReference type="CDD" id="cd06261">
    <property type="entry name" value="TM_PBP2"/>
    <property type="match status" value="1"/>
</dbReference>
<feature type="transmembrane region" description="Helical" evidence="8">
    <location>
        <begin position="247"/>
        <end position="270"/>
    </location>
</feature>
<keyword evidence="6 8" id="KW-1133">Transmembrane helix</keyword>
<dbReference type="RefSeq" id="WP_344285500.1">
    <property type="nucleotide sequence ID" value="NZ_BAAAKV010000129.1"/>
</dbReference>
<dbReference type="Gene3D" id="1.10.3720.10">
    <property type="entry name" value="MetI-like"/>
    <property type="match status" value="1"/>
</dbReference>
<keyword evidence="12" id="KW-1185">Reference proteome</keyword>
<evidence type="ECO:0000256" key="6">
    <source>
        <dbReference type="ARBA" id="ARBA00022989"/>
    </source>
</evidence>
<evidence type="ECO:0000313" key="11">
    <source>
        <dbReference type="EMBL" id="GAA1201911.1"/>
    </source>
</evidence>
<evidence type="ECO:0000256" key="8">
    <source>
        <dbReference type="RuleBase" id="RU363032"/>
    </source>
</evidence>
<dbReference type="PANTHER" id="PTHR42929:SF5">
    <property type="entry name" value="ABC TRANSPORTER PERMEASE PROTEIN"/>
    <property type="match status" value="1"/>
</dbReference>
<evidence type="ECO:0000256" key="3">
    <source>
        <dbReference type="ARBA" id="ARBA00022448"/>
    </source>
</evidence>
<feature type="transmembrane region" description="Helical" evidence="8">
    <location>
        <begin position="303"/>
        <end position="326"/>
    </location>
</feature>
<dbReference type="InterPro" id="IPR035906">
    <property type="entry name" value="MetI-like_sf"/>
</dbReference>
<name>A0ABN1VAA3_9ACTN</name>
<proteinExistence type="inferred from homology"/>
<feature type="transmembrane region" description="Helical" evidence="8">
    <location>
        <begin position="59"/>
        <end position="83"/>
    </location>
</feature>
<keyword evidence="3 8" id="KW-0813">Transport</keyword>
<dbReference type="Proteomes" id="UP001501371">
    <property type="component" value="Unassembled WGS sequence"/>
</dbReference>
<feature type="region of interest" description="Disordered" evidence="9">
    <location>
        <begin position="1"/>
        <end position="52"/>
    </location>
</feature>
<dbReference type="Pfam" id="PF00528">
    <property type="entry name" value="BPD_transp_1"/>
    <property type="match status" value="1"/>
</dbReference>
<evidence type="ECO:0000256" key="4">
    <source>
        <dbReference type="ARBA" id="ARBA00022475"/>
    </source>
</evidence>
<feature type="transmembrane region" description="Helical" evidence="8">
    <location>
        <begin position="124"/>
        <end position="143"/>
    </location>
</feature>
<dbReference type="PROSITE" id="PS50928">
    <property type="entry name" value="ABC_TM1"/>
    <property type="match status" value="1"/>
</dbReference>
<keyword evidence="5 8" id="KW-0812">Transmembrane</keyword>
<accession>A0ABN1VAA3</accession>
<dbReference type="InterPro" id="IPR000515">
    <property type="entry name" value="MetI-like"/>
</dbReference>
<keyword evidence="7 8" id="KW-0472">Membrane</keyword>
<gene>
    <name evidence="11" type="ORF">GCM10009654_67720</name>
</gene>
<evidence type="ECO:0000313" key="12">
    <source>
        <dbReference type="Proteomes" id="UP001501371"/>
    </source>
</evidence>
<evidence type="ECO:0000256" key="9">
    <source>
        <dbReference type="SAM" id="MobiDB-lite"/>
    </source>
</evidence>
<sequence>MTADSPDPAHARTPPDPPASAGTPESPGRAATPGSGGAPHPSATGPAPAATRRRSPGRVAFALLLPGLLALLLTYALPLVWVLRMSLNEAGDGGVIRQTLSVATFTDVLGSSHYWNVIGQTLELGVLVTLCTLVVSYPVALFLARTTSRWRSLLVALAVAPLLISSVARTFGWMAILGTQGVVNKTLDGLGLTDTPLHLANNLTGVVIASTEIYMPFAILAMISGFGRLDPALEHAAAALGAPRRTVFRRIVLPLTLPGVLTAALLVFVLSLSGYVTPRLIGGGRVFVLATEIYDEAVTALNWPVAAVLSVLLLAVFGVVISLYLWAQKALEARFTGPGEARS</sequence>
<evidence type="ECO:0000256" key="1">
    <source>
        <dbReference type="ARBA" id="ARBA00004651"/>
    </source>
</evidence>
<dbReference type="PANTHER" id="PTHR42929">
    <property type="entry name" value="INNER MEMBRANE ABC TRANSPORTER PERMEASE PROTEIN YDCU-RELATED-RELATED"/>
    <property type="match status" value="1"/>
</dbReference>
<feature type="transmembrane region" description="Helical" evidence="8">
    <location>
        <begin position="203"/>
        <end position="226"/>
    </location>
</feature>
<comment type="subcellular location">
    <subcellularLocation>
        <location evidence="1 8">Cell membrane</location>
        <topology evidence="1 8">Multi-pass membrane protein</topology>
    </subcellularLocation>
</comment>
<protein>
    <submittedName>
        <fullName evidence="11">ABC transporter permease</fullName>
    </submittedName>
</protein>
<feature type="compositionally biased region" description="Low complexity" evidence="9">
    <location>
        <begin position="30"/>
        <end position="50"/>
    </location>
</feature>
<feature type="domain" description="ABC transmembrane type-1" evidence="10">
    <location>
        <begin position="118"/>
        <end position="324"/>
    </location>
</feature>
<evidence type="ECO:0000256" key="5">
    <source>
        <dbReference type="ARBA" id="ARBA00022692"/>
    </source>
</evidence>
<keyword evidence="4" id="KW-1003">Cell membrane</keyword>
<evidence type="ECO:0000259" key="10">
    <source>
        <dbReference type="PROSITE" id="PS50928"/>
    </source>
</evidence>
<organism evidence="11 12">
    <name type="scientific">Streptomyces hebeiensis</name>
    <dbReference type="NCBI Taxonomy" id="229486"/>
    <lineage>
        <taxon>Bacteria</taxon>
        <taxon>Bacillati</taxon>
        <taxon>Actinomycetota</taxon>
        <taxon>Actinomycetes</taxon>
        <taxon>Kitasatosporales</taxon>
        <taxon>Streptomycetaceae</taxon>
        <taxon>Streptomyces</taxon>
    </lineage>
</organism>
<evidence type="ECO:0000256" key="7">
    <source>
        <dbReference type="ARBA" id="ARBA00023136"/>
    </source>
</evidence>
<dbReference type="SUPFAM" id="SSF161098">
    <property type="entry name" value="MetI-like"/>
    <property type="match status" value="1"/>
</dbReference>
<comment type="caution">
    <text evidence="11">The sequence shown here is derived from an EMBL/GenBank/DDBJ whole genome shotgun (WGS) entry which is preliminary data.</text>
</comment>
<dbReference type="EMBL" id="BAAAKV010000129">
    <property type="protein sequence ID" value="GAA1201911.1"/>
    <property type="molecule type" value="Genomic_DNA"/>
</dbReference>
<reference evidence="11 12" key="1">
    <citation type="journal article" date="2019" name="Int. J. Syst. Evol. Microbiol.">
        <title>The Global Catalogue of Microorganisms (GCM) 10K type strain sequencing project: providing services to taxonomists for standard genome sequencing and annotation.</title>
        <authorList>
            <consortium name="The Broad Institute Genomics Platform"/>
            <consortium name="The Broad Institute Genome Sequencing Center for Infectious Disease"/>
            <person name="Wu L."/>
            <person name="Ma J."/>
        </authorList>
    </citation>
    <scope>NUCLEOTIDE SEQUENCE [LARGE SCALE GENOMIC DNA]</scope>
    <source>
        <strain evidence="11 12">JCM 12696</strain>
    </source>
</reference>